<reference evidence="2 3" key="1">
    <citation type="submission" date="2018-06" db="EMBL/GenBank/DDBJ databases">
        <title>Extensive metabolic versatility and redundancy in microbially diverse, dynamic hydrothermal sediments.</title>
        <authorList>
            <person name="Dombrowski N."/>
            <person name="Teske A."/>
            <person name="Baker B.J."/>
        </authorList>
    </citation>
    <scope>NUCLEOTIDE SEQUENCE [LARGE SCALE GENOMIC DNA]</scope>
    <source>
        <strain evidence="2">B10_G13</strain>
    </source>
</reference>
<comment type="caution">
    <text evidence="2">The sequence shown here is derived from an EMBL/GenBank/DDBJ whole genome shotgun (WGS) entry which is preliminary data.</text>
</comment>
<gene>
    <name evidence="2" type="ORF">DRP43_02840</name>
</gene>
<dbReference type="Proteomes" id="UP000271125">
    <property type="component" value="Unassembled WGS sequence"/>
</dbReference>
<feature type="domain" description="PatA-like N-terminal" evidence="1">
    <location>
        <begin position="7"/>
        <end position="49"/>
    </location>
</feature>
<evidence type="ECO:0000313" key="3">
    <source>
        <dbReference type="Proteomes" id="UP000271125"/>
    </source>
</evidence>
<feature type="non-terminal residue" evidence="2">
    <location>
        <position position="61"/>
    </location>
</feature>
<sequence length="61" mass="7017">MGFITHIDDTNLTELIFFINNFKKTGKLEIIIFGMNGVVYFDNGRIYHAVFKNKSGPEALY</sequence>
<dbReference type="InterPro" id="IPR025497">
    <property type="entry name" value="PatA-like_N"/>
</dbReference>
<dbReference type="Pfam" id="PF14332">
    <property type="entry name" value="DUF4388"/>
    <property type="match status" value="1"/>
</dbReference>
<protein>
    <recommendedName>
        <fullName evidence="1">PatA-like N-terminal domain-containing protein</fullName>
    </recommendedName>
</protein>
<evidence type="ECO:0000313" key="2">
    <source>
        <dbReference type="EMBL" id="RKX71030.1"/>
    </source>
</evidence>
<dbReference type="EMBL" id="QNBD01000108">
    <property type="protein sequence ID" value="RKX71030.1"/>
    <property type="molecule type" value="Genomic_DNA"/>
</dbReference>
<accession>A0A660SM46</accession>
<proteinExistence type="predicted"/>
<evidence type="ECO:0000259" key="1">
    <source>
        <dbReference type="Pfam" id="PF14332"/>
    </source>
</evidence>
<organism evidence="2 3">
    <name type="scientific">candidate division TA06 bacterium</name>
    <dbReference type="NCBI Taxonomy" id="2250710"/>
    <lineage>
        <taxon>Bacteria</taxon>
        <taxon>Bacteria division TA06</taxon>
    </lineage>
</organism>
<dbReference type="AlphaFoldDB" id="A0A660SM46"/>
<name>A0A660SM46_UNCT6</name>